<dbReference type="RefSeq" id="WP_379878192.1">
    <property type="nucleotide sequence ID" value="NZ_JBHUIP010000014.1"/>
</dbReference>
<reference evidence="6" key="1">
    <citation type="journal article" date="2019" name="Int. J. Syst. Evol. Microbiol.">
        <title>The Global Catalogue of Microorganisms (GCM) 10K type strain sequencing project: providing services to taxonomists for standard genome sequencing and annotation.</title>
        <authorList>
            <consortium name="The Broad Institute Genomics Platform"/>
            <consortium name="The Broad Institute Genome Sequencing Center for Infectious Disease"/>
            <person name="Wu L."/>
            <person name="Ma J."/>
        </authorList>
    </citation>
    <scope>NUCLEOTIDE SEQUENCE [LARGE SCALE GENOMIC DNA]</scope>
    <source>
        <strain evidence="6">CGMCC 1.19062</strain>
    </source>
</reference>
<dbReference type="InterPro" id="IPR000524">
    <property type="entry name" value="Tscrpt_reg_HTH_GntR"/>
</dbReference>
<keyword evidence="2" id="KW-0238">DNA-binding</keyword>
<dbReference type="SMART" id="SM00345">
    <property type="entry name" value="HTH_GNTR"/>
    <property type="match status" value="1"/>
</dbReference>
<dbReference type="InterPro" id="IPR028082">
    <property type="entry name" value="Peripla_BP_I"/>
</dbReference>
<dbReference type="EMBL" id="JBHUIP010000014">
    <property type="protein sequence ID" value="MFD2265025.1"/>
    <property type="molecule type" value="Genomic_DNA"/>
</dbReference>
<feature type="domain" description="HTH gntR-type" evidence="4">
    <location>
        <begin position="1"/>
        <end position="67"/>
    </location>
</feature>
<sequence length="370" mass="41261">MVELSKLQDHLRDLAAKALPGDRLPPVRDLMRDFSLSQPNVQRVLADLKHEGVISAQIGRGTFFVKGGDGSVELPVEKPPLVKQRGRSVMLLRRVLSTGRARFVADDVQNRILQSGDLALEVAYSDADHAKQVLQGMPRFDACLVQNFFEKLPIDMLTAIRKKTDTVVVDGAWLMGTDVDAVGFEWGEPVARAIDLLVQQGHRRIGYITTASSFLANELGKLRYRRLRQRPEFADRLLEIVELSKLPHADYEQLVVEQIRAAKDQHKMTAVLVWGVENGAVLRSLLERHLGTIPARMSVVLLGRTDLVAEHADFFTMIGYSSAEQGAALHAKLLHRWANPSAPYVPEFVPMHERSGQTVAPMNGWRTDTG</sequence>
<protein>
    <submittedName>
        <fullName evidence="5">GntR family transcriptional regulator</fullName>
    </submittedName>
</protein>
<evidence type="ECO:0000313" key="5">
    <source>
        <dbReference type="EMBL" id="MFD2265025.1"/>
    </source>
</evidence>
<keyword evidence="6" id="KW-1185">Reference proteome</keyword>
<keyword evidence="3" id="KW-0804">Transcription</keyword>
<dbReference type="InterPro" id="IPR036390">
    <property type="entry name" value="WH_DNA-bd_sf"/>
</dbReference>
<dbReference type="Pfam" id="PF13377">
    <property type="entry name" value="Peripla_BP_3"/>
    <property type="match status" value="1"/>
</dbReference>
<accession>A0ABW5DVZ3</accession>
<dbReference type="PROSITE" id="PS50949">
    <property type="entry name" value="HTH_GNTR"/>
    <property type="match status" value="1"/>
</dbReference>
<dbReference type="Proteomes" id="UP001597295">
    <property type="component" value="Unassembled WGS sequence"/>
</dbReference>
<evidence type="ECO:0000313" key="6">
    <source>
        <dbReference type="Proteomes" id="UP001597295"/>
    </source>
</evidence>
<dbReference type="InterPro" id="IPR046335">
    <property type="entry name" value="LacI/GalR-like_sensor"/>
</dbReference>
<evidence type="ECO:0000256" key="3">
    <source>
        <dbReference type="ARBA" id="ARBA00023163"/>
    </source>
</evidence>
<dbReference type="Pfam" id="PF00392">
    <property type="entry name" value="GntR"/>
    <property type="match status" value="1"/>
</dbReference>
<dbReference type="Gene3D" id="3.40.50.2300">
    <property type="match status" value="2"/>
</dbReference>
<dbReference type="SUPFAM" id="SSF46785">
    <property type="entry name" value="Winged helix' DNA-binding domain"/>
    <property type="match status" value="1"/>
</dbReference>
<name>A0ABW5DVZ3_9PROT</name>
<gene>
    <name evidence="5" type="ORF">ACFSM5_19125</name>
</gene>
<evidence type="ECO:0000256" key="2">
    <source>
        <dbReference type="ARBA" id="ARBA00023125"/>
    </source>
</evidence>
<dbReference type="SUPFAM" id="SSF53822">
    <property type="entry name" value="Periplasmic binding protein-like I"/>
    <property type="match status" value="1"/>
</dbReference>
<keyword evidence="1" id="KW-0805">Transcription regulation</keyword>
<evidence type="ECO:0000259" key="4">
    <source>
        <dbReference type="PROSITE" id="PS50949"/>
    </source>
</evidence>
<comment type="caution">
    <text evidence="5">The sequence shown here is derived from an EMBL/GenBank/DDBJ whole genome shotgun (WGS) entry which is preliminary data.</text>
</comment>
<evidence type="ECO:0000256" key="1">
    <source>
        <dbReference type="ARBA" id="ARBA00023015"/>
    </source>
</evidence>
<dbReference type="Gene3D" id="1.10.10.10">
    <property type="entry name" value="Winged helix-like DNA-binding domain superfamily/Winged helix DNA-binding domain"/>
    <property type="match status" value="1"/>
</dbReference>
<organism evidence="5 6">
    <name type="scientific">Lacibacterium aquatile</name>
    <dbReference type="NCBI Taxonomy" id="1168082"/>
    <lineage>
        <taxon>Bacteria</taxon>
        <taxon>Pseudomonadati</taxon>
        <taxon>Pseudomonadota</taxon>
        <taxon>Alphaproteobacteria</taxon>
        <taxon>Rhodospirillales</taxon>
        <taxon>Rhodospirillaceae</taxon>
    </lineage>
</organism>
<dbReference type="InterPro" id="IPR036388">
    <property type="entry name" value="WH-like_DNA-bd_sf"/>
</dbReference>
<proteinExistence type="predicted"/>